<reference evidence="1 2" key="2">
    <citation type="submission" date="2019-02" db="EMBL/GenBank/DDBJ databases">
        <title>'Lichenibacterium ramalinii' gen. nov. sp. nov., 'Lichenibacterium minor' gen. nov. sp. nov.</title>
        <authorList>
            <person name="Pankratov T."/>
        </authorList>
    </citation>
    <scope>NUCLEOTIDE SEQUENCE [LARGE SCALE GENOMIC DNA]</scope>
    <source>
        <strain evidence="1 2">RmlP001</strain>
    </source>
</reference>
<gene>
    <name evidence="1" type="ORF">D3272_01225</name>
</gene>
<dbReference type="AlphaFoldDB" id="A0A4Q2RH26"/>
<sequence length="67" mass="8068">MKYGLRRPSPAKSLAARLSWRRYLRHSLGLKAPRGWGWLTDPRRAAYNRVYNRTTVSWRTLLRWLAR</sequence>
<evidence type="ECO:0000313" key="1">
    <source>
        <dbReference type="EMBL" id="RYB07779.1"/>
    </source>
</evidence>
<protein>
    <submittedName>
        <fullName evidence="1">Uncharacterized protein</fullName>
    </submittedName>
</protein>
<dbReference type="Proteomes" id="UP000289411">
    <property type="component" value="Unassembled WGS sequence"/>
</dbReference>
<evidence type="ECO:0000313" key="2">
    <source>
        <dbReference type="Proteomes" id="UP000289411"/>
    </source>
</evidence>
<dbReference type="RefSeq" id="WP_129217251.1">
    <property type="nucleotide sequence ID" value="NZ_QYBC01000001.1"/>
</dbReference>
<dbReference type="OrthoDB" id="9816323at2"/>
<dbReference type="EMBL" id="QYBC01000001">
    <property type="protein sequence ID" value="RYB07779.1"/>
    <property type="molecule type" value="Genomic_DNA"/>
</dbReference>
<proteinExistence type="predicted"/>
<accession>A0A4Q2RH26</accession>
<reference evidence="1 2" key="1">
    <citation type="submission" date="2018-09" db="EMBL/GenBank/DDBJ databases">
        <authorList>
            <person name="Grouzdev D.S."/>
            <person name="Krutkina M.S."/>
        </authorList>
    </citation>
    <scope>NUCLEOTIDE SEQUENCE [LARGE SCALE GENOMIC DNA]</scope>
    <source>
        <strain evidence="1 2">RmlP001</strain>
    </source>
</reference>
<keyword evidence="2" id="KW-1185">Reference proteome</keyword>
<name>A0A4Q2RH26_9HYPH</name>
<organism evidence="1 2">
    <name type="scientific">Lichenibacterium ramalinae</name>
    <dbReference type="NCBI Taxonomy" id="2316527"/>
    <lineage>
        <taxon>Bacteria</taxon>
        <taxon>Pseudomonadati</taxon>
        <taxon>Pseudomonadota</taxon>
        <taxon>Alphaproteobacteria</taxon>
        <taxon>Hyphomicrobiales</taxon>
        <taxon>Lichenihabitantaceae</taxon>
        <taxon>Lichenibacterium</taxon>
    </lineage>
</organism>
<comment type="caution">
    <text evidence="1">The sequence shown here is derived from an EMBL/GenBank/DDBJ whole genome shotgun (WGS) entry which is preliminary data.</text>
</comment>